<sequence>MLQWSSSVVNVWNCASLTSEPTHLHHQAHTQLAQDPVTGHTLVISTMPVTHTPLI</sequence>
<proteinExistence type="predicted"/>
<evidence type="ECO:0000313" key="2">
    <source>
        <dbReference type="Proteomes" id="UP000831701"/>
    </source>
</evidence>
<dbReference type="EMBL" id="CM041551">
    <property type="protein sequence ID" value="KAI3355184.1"/>
    <property type="molecule type" value="Genomic_DNA"/>
</dbReference>
<name>A0ACB8VI40_9TELE</name>
<dbReference type="Proteomes" id="UP000831701">
    <property type="component" value="Chromosome 21"/>
</dbReference>
<gene>
    <name evidence="1" type="ORF">L3Q82_018039</name>
</gene>
<evidence type="ECO:0000313" key="1">
    <source>
        <dbReference type="EMBL" id="KAI3355184.1"/>
    </source>
</evidence>
<keyword evidence="2" id="KW-1185">Reference proteome</keyword>
<comment type="caution">
    <text evidence="1">The sequence shown here is derived from an EMBL/GenBank/DDBJ whole genome shotgun (WGS) entry which is preliminary data.</text>
</comment>
<accession>A0ACB8VI40</accession>
<organism evidence="1 2">
    <name type="scientific">Scortum barcoo</name>
    <name type="common">barcoo grunter</name>
    <dbReference type="NCBI Taxonomy" id="214431"/>
    <lineage>
        <taxon>Eukaryota</taxon>
        <taxon>Metazoa</taxon>
        <taxon>Chordata</taxon>
        <taxon>Craniata</taxon>
        <taxon>Vertebrata</taxon>
        <taxon>Euteleostomi</taxon>
        <taxon>Actinopterygii</taxon>
        <taxon>Neopterygii</taxon>
        <taxon>Teleostei</taxon>
        <taxon>Neoteleostei</taxon>
        <taxon>Acanthomorphata</taxon>
        <taxon>Eupercaria</taxon>
        <taxon>Centrarchiformes</taxon>
        <taxon>Terapontoidei</taxon>
        <taxon>Terapontidae</taxon>
        <taxon>Scortum</taxon>
    </lineage>
</organism>
<feature type="non-terminal residue" evidence="1">
    <location>
        <position position="55"/>
    </location>
</feature>
<protein>
    <submittedName>
        <fullName evidence="1">Uncharacterized protein</fullName>
    </submittedName>
</protein>
<reference evidence="1" key="1">
    <citation type="submission" date="2022-04" db="EMBL/GenBank/DDBJ databases">
        <title>Jade perch genome.</title>
        <authorList>
            <person name="Chao B."/>
        </authorList>
    </citation>
    <scope>NUCLEOTIDE SEQUENCE</scope>
    <source>
        <strain evidence="1">CB-2022</strain>
    </source>
</reference>